<reference evidence="2" key="1">
    <citation type="journal article" date="2020" name="Stud. Mycol.">
        <title>101 Dothideomycetes genomes: a test case for predicting lifestyles and emergence of pathogens.</title>
        <authorList>
            <person name="Haridas S."/>
            <person name="Albert R."/>
            <person name="Binder M."/>
            <person name="Bloem J."/>
            <person name="Labutti K."/>
            <person name="Salamov A."/>
            <person name="Andreopoulos B."/>
            <person name="Baker S."/>
            <person name="Barry K."/>
            <person name="Bills G."/>
            <person name="Bluhm B."/>
            <person name="Cannon C."/>
            <person name="Castanera R."/>
            <person name="Culley D."/>
            <person name="Daum C."/>
            <person name="Ezra D."/>
            <person name="Gonzalez J."/>
            <person name="Henrissat B."/>
            <person name="Kuo A."/>
            <person name="Liang C."/>
            <person name="Lipzen A."/>
            <person name="Lutzoni F."/>
            <person name="Magnuson J."/>
            <person name="Mondo S."/>
            <person name="Nolan M."/>
            <person name="Ohm R."/>
            <person name="Pangilinan J."/>
            <person name="Park H.-J."/>
            <person name="Ramirez L."/>
            <person name="Alfaro M."/>
            <person name="Sun H."/>
            <person name="Tritt A."/>
            <person name="Yoshinaga Y."/>
            <person name="Zwiers L.-H."/>
            <person name="Turgeon B."/>
            <person name="Goodwin S."/>
            <person name="Spatafora J."/>
            <person name="Crous P."/>
            <person name="Grigoriev I."/>
        </authorList>
    </citation>
    <scope>NUCLEOTIDE SEQUENCE</scope>
    <source>
        <strain evidence="2">CBS 123094</strain>
    </source>
</reference>
<evidence type="ECO:0000313" key="2">
    <source>
        <dbReference type="EMBL" id="KAF1997934.1"/>
    </source>
</evidence>
<feature type="region of interest" description="Disordered" evidence="1">
    <location>
        <begin position="396"/>
        <end position="424"/>
    </location>
</feature>
<evidence type="ECO:0000256" key="1">
    <source>
        <dbReference type="SAM" id="MobiDB-lite"/>
    </source>
</evidence>
<accession>A0A6A5WAK9</accession>
<proteinExistence type="predicted"/>
<dbReference type="OrthoDB" id="10675540at2759"/>
<dbReference type="AlphaFoldDB" id="A0A6A5WAK9"/>
<protein>
    <submittedName>
        <fullName evidence="2">Uncharacterized protein</fullName>
    </submittedName>
</protein>
<gene>
    <name evidence="2" type="ORF">P154DRAFT_536789</name>
</gene>
<feature type="compositionally biased region" description="Polar residues" evidence="1">
    <location>
        <begin position="161"/>
        <end position="179"/>
    </location>
</feature>
<name>A0A6A5WAK9_9PLEO</name>
<dbReference type="EMBL" id="ML977608">
    <property type="protein sequence ID" value="KAF1997934.1"/>
    <property type="molecule type" value="Genomic_DNA"/>
</dbReference>
<feature type="region of interest" description="Disordered" evidence="1">
    <location>
        <begin position="161"/>
        <end position="184"/>
    </location>
</feature>
<keyword evidence="3" id="KW-1185">Reference proteome</keyword>
<dbReference type="Proteomes" id="UP000799779">
    <property type="component" value="Unassembled WGS sequence"/>
</dbReference>
<evidence type="ECO:0000313" key="3">
    <source>
        <dbReference type="Proteomes" id="UP000799779"/>
    </source>
</evidence>
<organism evidence="2 3">
    <name type="scientific">Amniculicola lignicola CBS 123094</name>
    <dbReference type="NCBI Taxonomy" id="1392246"/>
    <lineage>
        <taxon>Eukaryota</taxon>
        <taxon>Fungi</taxon>
        <taxon>Dikarya</taxon>
        <taxon>Ascomycota</taxon>
        <taxon>Pezizomycotina</taxon>
        <taxon>Dothideomycetes</taxon>
        <taxon>Pleosporomycetidae</taxon>
        <taxon>Pleosporales</taxon>
        <taxon>Amniculicolaceae</taxon>
        <taxon>Amniculicola</taxon>
    </lineage>
</organism>
<feature type="region of interest" description="Disordered" evidence="1">
    <location>
        <begin position="514"/>
        <end position="550"/>
    </location>
</feature>
<sequence>MNMRSCNCRRIPGCYLGGRTHSSMSLRPLGVVVLRQNLLPFEEAVREQTRQIVLGSHGDTRAVEEALHCPRVCHSELQRGNVDEAADHEVDLRSQSNQNIGGAGAMSPGDAVRFAQLQNHTAGMAIGILLLDQHDWRFLSVTRWEGESTLCFGQYLEDNNSPPFEKPSTSGPQHDSQSPPDGMPLPCRHRATVAECDATRLGTRFVEDSVKIKLTLVPSRDAGDAGVMAPAHASIMHGFPAPQPARGLGCLDGSASAVPSTLANFLIVARDAAMLEGSARRSASTTGVLIQRLPTPWLHLVCHLHSRRKIQGAGTASTNRATEALPEREDFPSHQPTPAAHLPCSRKLLKAAVEAALHASRARRACGLAAIRLHTETLLRSMFLSSSPAEDTWGWVTRSSPRSERTGVRRALAPTPARPKRSSAEAQVRLIGRGGSGAGAVCEPPARDQLSRSLAMSTTPFEKTSIDVRQAATAQWMVCGRLQAVVSLVLRGRDSEPTWLQGLAACACFDRPASVSDRPQSGGQAITTTPPTAPMASRETSRRARGGAAE</sequence>
<feature type="compositionally biased region" description="Low complexity" evidence="1">
    <location>
        <begin position="525"/>
        <end position="536"/>
    </location>
</feature>
<feature type="region of interest" description="Disordered" evidence="1">
    <location>
        <begin position="311"/>
        <end position="339"/>
    </location>
</feature>